<protein>
    <submittedName>
        <fullName evidence="1">Uncharacterized protein</fullName>
    </submittedName>
</protein>
<dbReference type="HOGENOM" id="CLU_2923664_0_0_1"/>
<evidence type="ECO:0000313" key="2">
    <source>
        <dbReference type="Proteomes" id="UP000054217"/>
    </source>
</evidence>
<gene>
    <name evidence="1" type="ORF">M404DRAFT_159908</name>
</gene>
<reference evidence="1 2" key="1">
    <citation type="submission" date="2014-04" db="EMBL/GenBank/DDBJ databases">
        <authorList>
            <consortium name="DOE Joint Genome Institute"/>
            <person name="Kuo A."/>
            <person name="Kohler A."/>
            <person name="Costa M.D."/>
            <person name="Nagy L.G."/>
            <person name="Floudas D."/>
            <person name="Copeland A."/>
            <person name="Barry K.W."/>
            <person name="Cichocki N."/>
            <person name="Veneault-Fourrey C."/>
            <person name="LaButti K."/>
            <person name="Lindquist E.A."/>
            <person name="Lipzen A."/>
            <person name="Lundell T."/>
            <person name="Morin E."/>
            <person name="Murat C."/>
            <person name="Sun H."/>
            <person name="Tunlid A."/>
            <person name="Henrissat B."/>
            <person name="Grigoriev I.V."/>
            <person name="Hibbett D.S."/>
            <person name="Martin F."/>
            <person name="Nordberg H.P."/>
            <person name="Cantor M.N."/>
            <person name="Hua S.X."/>
        </authorList>
    </citation>
    <scope>NUCLEOTIDE SEQUENCE [LARGE SCALE GENOMIC DNA]</scope>
    <source>
        <strain evidence="1 2">Marx 270</strain>
    </source>
</reference>
<dbReference type="OrthoDB" id="2676448at2759"/>
<accession>A0A0C3IL17</accession>
<proteinExistence type="predicted"/>
<reference evidence="2" key="2">
    <citation type="submission" date="2015-01" db="EMBL/GenBank/DDBJ databases">
        <title>Evolutionary Origins and Diversification of the Mycorrhizal Mutualists.</title>
        <authorList>
            <consortium name="DOE Joint Genome Institute"/>
            <consortium name="Mycorrhizal Genomics Consortium"/>
            <person name="Kohler A."/>
            <person name="Kuo A."/>
            <person name="Nagy L.G."/>
            <person name="Floudas D."/>
            <person name="Copeland A."/>
            <person name="Barry K.W."/>
            <person name="Cichocki N."/>
            <person name="Veneault-Fourrey C."/>
            <person name="LaButti K."/>
            <person name="Lindquist E.A."/>
            <person name="Lipzen A."/>
            <person name="Lundell T."/>
            <person name="Morin E."/>
            <person name="Murat C."/>
            <person name="Riley R."/>
            <person name="Ohm R."/>
            <person name="Sun H."/>
            <person name="Tunlid A."/>
            <person name="Henrissat B."/>
            <person name="Grigoriev I.V."/>
            <person name="Hibbett D.S."/>
            <person name="Martin F."/>
        </authorList>
    </citation>
    <scope>NUCLEOTIDE SEQUENCE [LARGE SCALE GENOMIC DNA]</scope>
    <source>
        <strain evidence="2">Marx 270</strain>
    </source>
</reference>
<dbReference type="EMBL" id="KN832026">
    <property type="protein sequence ID" value="KIN97667.1"/>
    <property type="molecule type" value="Genomic_DNA"/>
</dbReference>
<sequence>MDHYFKLLHAQEEIKHLEVKAHRLLMYLRDEECFLDESEQQVRALHPPLAHQIACYHLIHS</sequence>
<dbReference type="AlphaFoldDB" id="A0A0C3IL17"/>
<organism evidence="1 2">
    <name type="scientific">Pisolithus tinctorius Marx 270</name>
    <dbReference type="NCBI Taxonomy" id="870435"/>
    <lineage>
        <taxon>Eukaryota</taxon>
        <taxon>Fungi</taxon>
        <taxon>Dikarya</taxon>
        <taxon>Basidiomycota</taxon>
        <taxon>Agaricomycotina</taxon>
        <taxon>Agaricomycetes</taxon>
        <taxon>Agaricomycetidae</taxon>
        <taxon>Boletales</taxon>
        <taxon>Sclerodermatineae</taxon>
        <taxon>Pisolithaceae</taxon>
        <taxon>Pisolithus</taxon>
    </lineage>
</organism>
<dbReference type="Proteomes" id="UP000054217">
    <property type="component" value="Unassembled WGS sequence"/>
</dbReference>
<dbReference type="InParanoid" id="A0A0C3IL17"/>
<keyword evidence="2" id="KW-1185">Reference proteome</keyword>
<evidence type="ECO:0000313" key="1">
    <source>
        <dbReference type="EMBL" id="KIN97667.1"/>
    </source>
</evidence>
<name>A0A0C3IL17_PISTI</name>